<evidence type="ECO:0000256" key="1">
    <source>
        <dbReference type="SAM" id="MobiDB-lite"/>
    </source>
</evidence>
<dbReference type="EMBL" id="BAAAYK010000002">
    <property type="protein sequence ID" value="GAA3352170.1"/>
    <property type="molecule type" value="Genomic_DNA"/>
</dbReference>
<evidence type="ECO:0000313" key="2">
    <source>
        <dbReference type="EMBL" id="GAA3352170.1"/>
    </source>
</evidence>
<reference evidence="2" key="1">
    <citation type="journal article" date="2014" name="Int. J. Syst. Evol. Microbiol.">
        <title>Complete genome of a new Firmicutes species belonging to the dominant human colonic microbiota ('Ruminococcus bicirculans') reveals two chromosomes and a selective capacity to utilize plant glucans.</title>
        <authorList>
            <consortium name="NISC Comparative Sequencing Program"/>
            <person name="Wegmann U."/>
            <person name="Louis P."/>
            <person name="Goesmann A."/>
            <person name="Henrissat B."/>
            <person name="Duncan S.H."/>
            <person name="Flint H.J."/>
        </authorList>
    </citation>
    <scope>NUCLEOTIDE SEQUENCE</scope>
    <source>
        <strain evidence="2">JCM 9687</strain>
    </source>
</reference>
<reference evidence="4" key="2">
    <citation type="journal article" date="2019" name="Int. J. Syst. Evol. Microbiol.">
        <title>The Global Catalogue of Microorganisms (GCM) 10K type strain sequencing project: providing services to taxonomists for standard genome sequencing and annotation.</title>
        <authorList>
            <consortium name="The Broad Institute Genomics Platform"/>
            <consortium name="The Broad Institute Genome Sequencing Center for Infectious Disease"/>
            <person name="Wu L."/>
            <person name="Ma J."/>
        </authorList>
    </citation>
    <scope>NUCLEOTIDE SEQUENCE [LARGE SCALE GENOMIC DNA]</scope>
    <source>
        <strain evidence="4">JCM 9687</strain>
    </source>
</reference>
<dbReference type="Pfam" id="PF20199">
    <property type="entry name" value="RepSA"/>
    <property type="match status" value="1"/>
</dbReference>
<feature type="compositionally biased region" description="Basic residues" evidence="1">
    <location>
        <begin position="98"/>
        <end position="111"/>
    </location>
</feature>
<gene>
    <name evidence="2" type="ORF">GCM10020366_00810</name>
    <name evidence="3" type="ORF">GCM10020366_01620</name>
</gene>
<protein>
    <submittedName>
        <fullName evidence="2">Uncharacterized protein</fullName>
    </submittedName>
</protein>
<proteinExistence type="predicted"/>
<organism evidence="2 4">
    <name type="scientific">Saccharopolyspora gregorii</name>
    <dbReference type="NCBI Taxonomy" id="33914"/>
    <lineage>
        <taxon>Bacteria</taxon>
        <taxon>Bacillati</taxon>
        <taxon>Actinomycetota</taxon>
        <taxon>Actinomycetes</taxon>
        <taxon>Pseudonocardiales</taxon>
        <taxon>Pseudonocardiaceae</taxon>
        <taxon>Saccharopolyspora</taxon>
    </lineage>
</organism>
<evidence type="ECO:0000313" key="4">
    <source>
        <dbReference type="Proteomes" id="UP001500483"/>
    </source>
</evidence>
<keyword evidence="4" id="KW-1185">Reference proteome</keyword>
<accession>A0ABP6RHQ9</accession>
<dbReference type="Proteomes" id="UP001500483">
    <property type="component" value="Unassembled WGS sequence"/>
</dbReference>
<dbReference type="InterPro" id="IPR046828">
    <property type="entry name" value="RepSA"/>
</dbReference>
<evidence type="ECO:0000313" key="3">
    <source>
        <dbReference type="EMBL" id="GAA3352329.1"/>
    </source>
</evidence>
<feature type="compositionally biased region" description="Basic and acidic residues" evidence="1">
    <location>
        <begin position="82"/>
        <end position="97"/>
    </location>
</feature>
<reference evidence="2" key="3">
    <citation type="submission" date="2023-12" db="EMBL/GenBank/DDBJ databases">
        <authorList>
            <person name="Sun Q."/>
            <person name="Inoue M."/>
        </authorList>
    </citation>
    <scope>NUCLEOTIDE SEQUENCE</scope>
    <source>
        <strain evidence="2">JCM 9687</strain>
    </source>
</reference>
<feature type="region of interest" description="Disordered" evidence="1">
    <location>
        <begin position="79"/>
        <end position="111"/>
    </location>
</feature>
<dbReference type="EMBL" id="BAAAYK010000002">
    <property type="protein sequence ID" value="GAA3352329.1"/>
    <property type="molecule type" value="Genomic_DNA"/>
</dbReference>
<sequence>MRTAWALGDRPELDHLNLRRWCHMLAFRGHFLSKSKAYSTTFKQIRGDRQRFRLEAALDELGVTEDTVTVVNHWDMTSVGHHTPEERDIAEGIAQRRRDTRKHHHTTERKD</sequence>
<comment type="caution">
    <text evidence="2">The sequence shown here is derived from an EMBL/GenBank/DDBJ whole genome shotgun (WGS) entry which is preliminary data.</text>
</comment>
<name>A0ABP6RHQ9_9PSEU</name>